<keyword evidence="1 7" id="KW-0732">Signal</keyword>
<dbReference type="InterPro" id="IPR001846">
    <property type="entry name" value="VWF_type-D"/>
</dbReference>
<dbReference type="InterPro" id="IPR001747">
    <property type="entry name" value="Vitellogenin_N"/>
</dbReference>
<dbReference type="PANTHER" id="PTHR23345">
    <property type="entry name" value="VITELLOGENIN-RELATED"/>
    <property type="match status" value="1"/>
</dbReference>
<dbReference type="InterPro" id="IPR050733">
    <property type="entry name" value="Vitellogenin/Apolipophorin"/>
</dbReference>
<feature type="domain" description="Vitellogenin" evidence="8">
    <location>
        <begin position="28"/>
        <end position="718"/>
    </location>
</feature>
<keyword evidence="4" id="KW-0325">Glycoprotein</keyword>
<feature type="domain" description="VWFD" evidence="9">
    <location>
        <begin position="1356"/>
        <end position="1529"/>
    </location>
</feature>
<organism evidence="12 14">
    <name type="scientific">Bursaphelenchus xylophilus</name>
    <name type="common">Pinewood nematode worm</name>
    <name type="synonym">Aphelenchoides xylophilus</name>
    <dbReference type="NCBI Taxonomy" id="6326"/>
    <lineage>
        <taxon>Eukaryota</taxon>
        <taxon>Metazoa</taxon>
        <taxon>Ecdysozoa</taxon>
        <taxon>Nematoda</taxon>
        <taxon>Chromadorea</taxon>
        <taxon>Rhabditida</taxon>
        <taxon>Tylenchina</taxon>
        <taxon>Tylenchomorpha</taxon>
        <taxon>Aphelenchoidea</taxon>
        <taxon>Aphelenchoididae</taxon>
        <taxon>Bursaphelenchus</taxon>
    </lineage>
</organism>
<feature type="region of interest" description="Disordered" evidence="6">
    <location>
        <begin position="1541"/>
        <end position="1570"/>
    </location>
</feature>
<evidence type="ECO:0000313" key="14">
    <source>
        <dbReference type="WBParaSite" id="BXY_0209200.1"/>
    </source>
</evidence>
<dbReference type="EMBL" id="CAJFCV020000005">
    <property type="protein sequence ID" value="CAG9125292.1"/>
    <property type="molecule type" value="Genomic_DNA"/>
</dbReference>
<dbReference type="EMBL" id="CAJFDI010000005">
    <property type="protein sequence ID" value="CAD5232611.1"/>
    <property type="molecule type" value="Genomic_DNA"/>
</dbReference>
<keyword evidence="2" id="KW-0758">Storage protein</keyword>
<evidence type="ECO:0000256" key="6">
    <source>
        <dbReference type="SAM" id="MobiDB-lite"/>
    </source>
</evidence>
<evidence type="ECO:0000313" key="10">
    <source>
        <dbReference type="EMBL" id="CAD5232611.1"/>
    </source>
</evidence>
<dbReference type="OrthoDB" id="5825149at2759"/>
<accession>A0A1I7RN06</accession>
<dbReference type="GO" id="GO:0045735">
    <property type="term" value="F:nutrient reservoir activity"/>
    <property type="evidence" value="ECO:0007669"/>
    <property type="project" value="UniProtKB-KW"/>
</dbReference>
<feature type="compositionally biased region" description="Basic and acidic residues" evidence="6">
    <location>
        <begin position="1557"/>
        <end position="1568"/>
    </location>
</feature>
<evidence type="ECO:0000259" key="8">
    <source>
        <dbReference type="PROSITE" id="PS51211"/>
    </source>
</evidence>
<dbReference type="SMART" id="SM00216">
    <property type="entry name" value="VWD"/>
    <property type="match status" value="1"/>
</dbReference>
<evidence type="ECO:0000256" key="4">
    <source>
        <dbReference type="ARBA" id="ARBA00023180"/>
    </source>
</evidence>
<dbReference type="PANTHER" id="PTHR23345:SF15">
    <property type="entry name" value="VITELLOGENIN 1-RELATED"/>
    <property type="match status" value="1"/>
</dbReference>
<evidence type="ECO:0000259" key="9">
    <source>
        <dbReference type="PROSITE" id="PS51233"/>
    </source>
</evidence>
<dbReference type="SUPFAM" id="SSF56968">
    <property type="entry name" value="Lipovitellin-phosvitin complex, beta-sheet shell regions"/>
    <property type="match status" value="2"/>
</dbReference>
<gene>
    <name evidence="10" type="ORF">BXYJ_LOCUS12702</name>
</gene>
<dbReference type="Pfam" id="PF09172">
    <property type="entry name" value="Vit_open_b-sht"/>
    <property type="match status" value="1"/>
</dbReference>
<dbReference type="PROSITE" id="PS51211">
    <property type="entry name" value="VITELLOGENIN"/>
    <property type="match status" value="1"/>
</dbReference>
<keyword evidence="13" id="KW-1185">Reference proteome</keyword>
<feature type="region of interest" description="Disordered" evidence="6">
    <location>
        <begin position="1326"/>
        <end position="1345"/>
    </location>
</feature>
<dbReference type="InterPro" id="IPR015819">
    <property type="entry name" value="Lipid_transp_b-sht_shell"/>
</dbReference>
<evidence type="ECO:0000313" key="13">
    <source>
        <dbReference type="Proteomes" id="UP000659654"/>
    </source>
</evidence>
<dbReference type="SMR" id="A0A1I7RN06"/>
<feature type="chain" id="PRO_5036021873" evidence="7">
    <location>
        <begin position="17"/>
        <end position="1660"/>
    </location>
</feature>
<feature type="compositionally biased region" description="Basic residues" evidence="6">
    <location>
        <begin position="1332"/>
        <end position="1341"/>
    </location>
</feature>
<dbReference type="Gene3D" id="2.30.230.10">
    <property type="entry name" value="Lipovitellin, beta-sheet shell regions, chain A"/>
    <property type="match status" value="1"/>
</dbReference>
<dbReference type="Proteomes" id="UP000659654">
    <property type="component" value="Unassembled WGS sequence"/>
</dbReference>
<evidence type="ECO:0000256" key="3">
    <source>
        <dbReference type="ARBA" id="ARBA00023157"/>
    </source>
</evidence>
<dbReference type="GO" id="GO:0005319">
    <property type="term" value="F:lipid transporter activity"/>
    <property type="evidence" value="ECO:0007669"/>
    <property type="project" value="InterPro"/>
</dbReference>
<dbReference type="Proteomes" id="UP000095284">
    <property type="component" value="Unplaced"/>
</dbReference>
<dbReference type="eggNOG" id="KOG4338">
    <property type="taxonomic scope" value="Eukaryota"/>
</dbReference>
<dbReference type="Pfam" id="PF01347">
    <property type="entry name" value="Vitellogenin_N"/>
    <property type="match status" value="1"/>
</dbReference>
<dbReference type="Proteomes" id="UP000582659">
    <property type="component" value="Unassembled WGS sequence"/>
</dbReference>
<dbReference type="InterPro" id="IPR015255">
    <property type="entry name" value="Vitellinogen_open_b-sht"/>
</dbReference>
<dbReference type="WBParaSite" id="BXY_0209200.1">
    <property type="protein sequence ID" value="BXY_0209200.1"/>
    <property type="gene ID" value="BXY_0209200"/>
</dbReference>
<dbReference type="PROSITE" id="PS51233">
    <property type="entry name" value="VWFD"/>
    <property type="match status" value="1"/>
</dbReference>
<dbReference type="SMART" id="SM00638">
    <property type="entry name" value="LPD_N"/>
    <property type="match status" value="1"/>
</dbReference>
<dbReference type="InterPro" id="IPR015816">
    <property type="entry name" value="Vitellinogen_b-sht_N"/>
</dbReference>
<evidence type="ECO:0000313" key="11">
    <source>
        <dbReference type="EMBL" id="CAG9125292.1"/>
    </source>
</evidence>
<keyword evidence="3" id="KW-1015">Disulfide bond</keyword>
<sequence>MNVFAAFFAVVAVVAAGTISPADLAPQFRQGHEYSYIVEAQLASSLAGEEQNAVQRVRALMRCGMLSQKRAVCKLHDSQMTKLNDNIRLDGELVKFEQARKVKVNEEHMKVLQLPFEVNYENGRIVDLTFSQKDKTFSENIKRSVVNSLQLSLSQQEEQTQHFKVNETSIEGSCETLYTILPEDRCRSNKNQKSCVRIVKTINFENCDHSTELRYNFFRGEQLQDGLQEKESNQTGIQRSTNIEIELKRESEEVFVVSYAKSVAEYSVPLSLTKNQYLTAVAITEVRLQDIKQLEVSDEVETKKKPQSLVYNDEFDVKREKFYATGNEAYLKDQQYIKKSNIPEAVKNLLKAMAQTFVAESVSWEMDSRAPQIFMNLVKILRHASKDDIEEIHEKIYSSDAFEKKSVKFVKAVIVDALAAAGTHPTITHLLTKFRKDVSESKSASLLKRIAINIPFVSEEIVSSIWKVCDMNTEKKSLYKTCILSWSRLANAVCGQPEFNGDLWAQQKRQQPVCSEEFKNELNQNLKSLLAESAEPESRILALKAYGNLALELSVPQLEQIARDQTLDRIQRQVAIDAFRQFGKRMSKRISRILLPIFMDKNEYPEIRMEALKQLLNNNVDENVLQQISFGVMRDANMNIRAFTVSSVLSLAQKLEKRNPRLAQKLIAAETLIRQGLSFQQQQRLDRSLAKQDTELLGNSAFTFSSILSNDSYIPKDLQLSVDALINRHLLPIFAQYGIRQQNIEKVVDQLLQKLVDQPTDKILVRGRRSAMQKMVNSPVQTLKSIFDQLKIVVRRNENAPQFLAYKREQGMDVAFVYADQKHLPDFIAGLVTDGQIDISGLETDGEKAFSYTGAEMSFEQQLKVPTIFGIPLVYTAQAAHVYSIDGKTKLALKTAGNAINGAEFKINVVPKVSTQLVQKLEAISPLLTNGIQHQINLDAQMPLVVEDRYNENGLQIDAALPKQRDHTYKVVQISSHPSTLTREWPRESKTYVESEERTLHVRKCQPLFRETQKQWTSPFTGMRYEIRGHYHHPSEPDCLIVGENALQLHIHVEKGAAKKLRFHYKLETDSIQQTEGPKMLHKLLKGAHVDQLFKNTPQNEKSIVSKFAENYKTFAVTKVQSKLVGLALGADDQQLAKMEATTKTLCDSSFTLCSTDSEYRFKHEGSDGFKLRVVGEVARLQLHGVYGGVKSQHVLAHVETHWGKYNEEDKNTVSFCVYGHPSSQQVQGLAQQSSQYDDEDYPMTQMPTKIHANHYTILMENQLNGWTTQHIRPLVKFVQLYTNPTSMVMSAEWSAERALPRHSVLKNDIVVEDGHVRLITDDEHEVSARLSQRKPHRSGSSRRDIFTSQSANDMARCTLDNKHNIESFNGKTYRIPLTSCYTVLSADCSSEEPKYAILAKTGKNGRLTLQLLNPRGIYTIEREADETSVKVNGEAIAEDEYQRYGVSIVRRDQRVIYVLHCRTTGMEIRYDGENVSVFLPDEYVNQQCGVCGRFSNSQDDSLRLSNNQLAKTLKEFHASYLYRESGCDASEVEKRTEKHYRQEDSFESAESDEMENLTKPKSDESRVVKPQQVQQIREFREFICISQKALAKCPRGFEAQGLATEQKEFVCIRRHHAGVQALRQRVLDGEIIEDLKKHGKTVKLFDVELPKRCSQFEQF</sequence>
<protein>
    <submittedName>
        <fullName evidence="10">(pine wood nematode) hypothetical protein</fullName>
    </submittedName>
</protein>
<evidence type="ECO:0000256" key="5">
    <source>
        <dbReference type="PROSITE-ProRule" id="PRU00557"/>
    </source>
</evidence>
<name>A0A1I7RN06_BURXY</name>
<dbReference type="Pfam" id="PF00094">
    <property type="entry name" value="VWD"/>
    <property type="match status" value="1"/>
</dbReference>
<reference evidence="14" key="1">
    <citation type="submission" date="2016-11" db="UniProtKB">
        <authorList>
            <consortium name="WormBaseParasite"/>
        </authorList>
    </citation>
    <scope>IDENTIFICATION</scope>
</reference>
<evidence type="ECO:0000313" key="12">
    <source>
        <dbReference type="Proteomes" id="UP000095284"/>
    </source>
</evidence>
<dbReference type="SMART" id="SM01169">
    <property type="entry name" value="DUF1943"/>
    <property type="match status" value="1"/>
</dbReference>
<evidence type="ECO:0000256" key="2">
    <source>
        <dbReference type="ARBA" id="ARBA00022761"/>
    </source>
</evidence>
<dbReference type="Gene3D" id="1.25.10.20">
    <property type="entry name" value="Vitellinogen, superhelical"/>
    <property type="match status" value="1"/>
</dbReference>
<dbReference type="Gene3D" id="2.20.80.10">
    <property type="entry name" value="Lipovitellin-phosvitin complex, chain A, domain 4"/>
    <property type="match status" value="1"/>
</dbReference>
<evidence type="ECO:0000256" key="7">
    <source>
        <dbReference type="SAM" id="SignalP"/>
    </source>
</evidence>
<dbReference type="SUPFAM" id="SSF48431">
    <property type="entry name" value="Lipovitellin-phosvitin complex, superhelical domain"/>
    <property type="match status" value="1"/>
</dbReference>
<comment type="caution">
    <text evidence="5">Lacks conserved residue(s) required for the propagation of feature annotation.</text>
</comment>
<dbReference type="InterPro" id="IPR011030">
    <property type="entry name" value="Lipovitellin_superhlx_dom"/>
</dbReference>
<proteinExistence type="predicted"/>
<feature type="compositionally biased region" description="Acidic residues" evidence="6">
    <location>
        <begin position="1546"/>
        <end position="1556"/>
    </location>
</feature>
<evidence type="ECO:0000256" key="1">
    <source>
        <dbReference type="ARBA" id="ARBA00022729"/>
    </source>
</evidence>
<feature type="signal peptide" evidence="7">
    <location>
        <begin position="1"/>
        <end position="16"/>
    </location>
</feature>
<reference evidence="11" key="2">
    <citation type="submission" date="2020-08" db="EMBL/GenBank/DDBJ databases">
        <authorList>
            <person name="Kikuchi T."/>
        </authorList>
    </citation>
    <scope>NUCLEOTIDE SEQUENCE</scope>
    <source>
        <strain evidence="10">Ka4C1</strain>
    </source>
</reference>